<comment type="caution">
    <text evidence="15">The sequence shown here is derived from an EMBL/GenBank/DDBJ whole genome shotgun (WGS) entry which is preliminary data.</text>
</comment>
<evidence type="ECO:0000313" key="16">
    <source>
        <dbReference type="Proteomes" id="UP001564408"/>
    </source>
</evidence>
<dbReference type="EC" id="2.7.8.5" evidence="4"/>
<feature type="transmembrane region" description="Helical" evidence="14">
    <location>
        <begin position="12"/>
        <end position="28"/>
    </location>
</feature>
<keyword evidence="7 14" id="KW-0812">Transmembrane</keyword>
<dbReference type="EMBL" id="JBDKXB010000010">
    <property type="protein sequence ID" value="MEY6432628.1"/>
    <property type="molecule type" value="Genomic_DNA"/>
</dbReference>
<organism evidence="15 16">
    <name type="scientific">Thioalkalicoccus limnaeus</name>
    <dbReference type="NCBI Taxonomy" id="120681"/>
    <lineage>
        <taxon>Bacteria</taxon>
        <taxon>Pseudomonadati</taxon>
        <taxon>Pseudomonadota</taxon>
        <taxon>Gammaproteobacteria</taxon>
        <taxon>Chromatiales</taxon>
        <taxon>Chromatiaceae</taxon>
        <taxon>Thioalkalicoccus</taxon>
    </lineage>
</organism>
<dbReference type="InterPro" id="IPR050324">
    <property type="entry name" value="CDP-alcohol_PTase-I"/>
</dbReference>
<evidence type="ECO:0000256" key="4">
    <source>
        <dbReference type="ARBA" id="ARBA00013170"/>
    </source>
</evidence>
<evidence type="ECO:0000256" key="5">
    <source>
        <dbReference type="ARBA" id="ARBA00014944"/>
    </source>
</evidence>
<dbReference type="Proteomes" id="UP001564408">
    <property type="component" value="Unassembled WGS sequence"/>
</dbReference>
<evidence type="ECO:0000256" key="2">
    <source>
        <dbReference type="ARBA" id="ARBA00005042"/>
    </source>
</evidence>
<comment type="catalytic activity">
    <reaction evidence="13">
        <text>a CDP-1,2-diacyl-sn-glycerol + sn-glycerol 3-phosphate = a 1,2-diacyl-sn-glycero-3-phospho-(1'-sn-glycero-3'-phosphate) + CMP + H(+)</text>
        <dbReference type="Rhea" id="RHEA:12593"/>
        <dbReference type="ChEBI" id="CHEBI:15378"/>
        <dbReference type="ChEBI" id="CHEBI:57597"/>
        <dbReference type="ChEBI" id="CHEBI:58332"/>
        <dbReference type="ChEBI" id="CHEBI:60110"/>
        <dbReference type="ChEBI" id="CHEBI:60377"/>
        <dbReference type="EC" id="2.7.8.5"/>
    </reaction>
</comment>
<keyword evidence="12" id="KW-1208">Phospholipid metabolism</keyword>
<name>A0ABV4BH88_9GAMM</name>
<evidence type="ECO:0000256" key="1">
    <source>
        <dbReference type="ARBA" id="ARBA00004141"/>
    </source>
</evidence>
<proteinExistence type="inferred from homology"/>
<sequence length="187" mass="20440">MIVRLQDIPNIITLLRLLIVVPLLYLLWIEEFGWALALFALAGVSDALDGFLAKHFGWTSWLGGILDPLADKVLLVASFLILGALGLIPLWLVIAAILRDLIIVGGALVYHLLVEDIDAAPLLASKVNTLFQILLVITVIANAGPLPLPGVLIQFLIYACLASIIASGAQYVYLWSRKATRKPWRQP</sequence>
<accession>A0ABV4BH88</accession>
<evidence type="ECO:0000256" key="10">
    <source>
        <dbReference type="ARBA" id="ARBA00023136"/>
    </source>
</evidence>
<reference evidence="15 16" key="1">
    <citation type="submission" date="2024-05" db="EMBL/GenBank/DDBJ databases">
        <title>Genome Sequence and Characterization of the New Strain Purple Sulfur Bacterium of Genus Thioalkalicoccus.</title>
        <authorList>
            <person name="Bryantseva I.A."/>
            <person name="Kyndt J.A."/>
            <person name="Imhoff J.F."/>
        </authorList>
    </citation>
    <scope>NUCLEOTIDE SEQUENCE [LARGE SCALE GENOMIC DNA]</scope>
    <source>
        <strain evidence="15 16">Um2</strain>
    </source>
</reference>
<dbReference type="PANTHER" id="PTHR14269">
    <property type="entry name" value="CDP-DIACYLGLYCEROL--GLYCEROL-3-PHOSPHATE 3-PHOSPHATIDYLTRANSFERASE-RELATED"/>
    <property type="match status" value="1"/>
</dbReference>
<evidence type="ECO:0000256" key="3">
    <source>
        <dbReference type="ARBA" id="ARBA00010441"/>
    </source>
</evidence>
<keyword evidence="16" id="KW-1185">Reference proteome</keyword>
<dbReference type="Gene3D" id="1.20.120.1760">
    <property type="match status" value="1"/>
</dbReference>
<comment type="similarity">
    <text evidence="3">Belongs to the CDP-alcohol phosphatidyltransferase class-I family.</text>
</comment>
<dbReference type="InterPro" id="IPR004570">
    <property type="entry name" value="Phosphatidylglycerol_P_synth"/>
</dbReference>
<dbReference type="PIRSF" id="PIRSF000847">
    <property type="entry name" value="Phos_ph_gly_syn"/>
    <property type="match status" value="1"/>
</dbReference>
<evidence type="ECO:0000256" key="6">
    <source>
        <dbReference type="ARBA" id="ARBA00022516"/>
    </source>
</evidence>
<feature type="transmembrane region" description="Helical" evidence="14">
    <location>
        <begin position="73"/>
        <end position="91"/>
    </location>
</feature>
<protein>
    <recommendedName>
        <fullName evidence="5">CDP-diacylglycerol--glycerol-3-phosphate 3-phosphatidyltransferase</fullName>
        <ecNumber evidence="4">2.7.8.5</ecNumber>
    </recommendedName>
</protein>
<comment type="pathway">
    <text evidence="2">Phospholipid metabolism; phosphatidylglycerol biosynthesis; phosphatidylglycerol from CDP-diacylglycerol: step 1/2.</text>
</comment>
<keyword evidence="6" id="KW-0444">Lipid biosynthesis</keyword>
<keyword evidence="9" id="KW-0443">Lipid metabolism</keyword>
<evidence type="ECO:0000256" key="11">
    <source>
        <dbReference type="ARBA" id="ARBA00023209"/>
    </source>
</evidence>
<evidence type="ECO:0000256" key="8">
    <source>
        <dbReference type="ARBA" id="ARBA00022989"/>
    </source>
</evidence>
<keyword evidence="11" id="KW-0594">Phospholipid biosynthesis</keyword>
<feature type="transmembrane region" description="Helical" evidence="14">
    <location>
        <begin position="152"/>
        <end position="175"/>
    </location>
</feature>
<dbReference type="Pfam" id="PF01066">
    <property type="entry name" value="CDP-OH_P_transf"/>
    <property type="match status" value="1"/>
</dbReference>
<dbReference type="InterPro" id="IPR000462">
    <property type="entry name" value="CDP-OH_P_trans"/>
</dbReference>
<evidence type="ECO:0000256" key="13">
    <source>
        <dbReference type="ARBA" id="ARBA00048586"/>
    </source>
</evidence>
<evidence type="ECO:0000256" key="7">
    <source>
        <dbReference type="ARBA" id="ARBA00022692"/>
    </source>
</evidence>
<evidence type="ECO:0000256" key="9">
    <source>
        <dbReference type="ARBA" id="ARBA00023098"/>
    </source>
</evidence>
<keyword evidence="8 14" id="KW-1133">Transmembrane helix</keyword>
<dbReference type="RefSeq" id="WP_369667013.1">
    <property type="nucleotide sequence ID" value="NZ_JBDKXB010000010.1"/>
</dbReference>
<evidence type="ECO:0000313" key="15">
    <source>
        <dbReference type="EMBL" id="MEY6432628.1"/>
    </source>
</evidence>
<dbReference type="InterPro" id="IPR043130">
    <property type="entry name" value="CDP-OH_PTrfase_TM_dom"/>
</dbReference>
<comment type="subcellular location">
    <subcellularLocation>
        <location evidence="1">Membrane</location>
        <topology evidence="1">Multi-pass membrane protein</topology>
    </subcellularLocation>
</comment>
<dbReference type="GO" id="GO:0016740">
    <property type="term" value="F:transferase activity"/>
    <property type="evidence" value="ECO:0007669"/>
    <property type="project" value="UniProtKB-KW"/>
</dbReference>
<evidence type="ECO:0000256" key="14">
    <source>
        <dbReference type="SAM" id="Phobius"/>
    </source>
</evidence>
<feature type="transmembrane region" description="Helical" evidence="14">
    <location>
        <begin position="127"/>
        <end position="146"/>
    </location>
</feature>
<keyword evidence="15" id="KW-0808">Transferase</keyword>
<gene>
    <name evidence="15" type="ORF">ABC977_09445</name>
</gene>
<dbReference type="PANTHER" id="PTHR14269:SF11">
    <property type="entry name" value="CDP-DIACYLGLYCEROL--GLYCEROL-3-PHOSPHATE 3-PHOSPHATIDYLTRANSFERASE"/>
    <property type="match status" value="1"/>
</dbReference>
<evidence type="ECO:0000256" key="12">
    <source>
        <dbReference type="ARBA" id="ARBA00023264"/>
    </source>
</evidence>
<keyword evidence="10 14" id="KW-0472">Membrane</keyword>